<accession>A0A0D9QT30</accession>
<dbReference type="PANTHER" id="PTHR36812:SF9">
    <property type="entry name" value="MYB-LIKE PROTEIN X ISOFORM X1"/>
    <property type="match status" value="1"/>
</dbReference>
<dbReference type="EMBL" id="KQ001645">
    <property type="protein sequence ID" value="KJP90220.1"/>
    <property type="molecule type" value="Genomic_DNA"/>
</dbReference>
<dbReference type="VEuPathDB" id="PlasmoDB:AK88_00068"/>
<feature type="region of interest" description="Disordered" evidence="1">
    <location>
        <begin position="217"/>
        <end position="354"/>
    </location>
</feature>
<protein>
    <submittedName>
        <fullName evidence="2">Uncharacterized protein</fullName>
    </submittedName>
</protein>
<keyword evidence="3" id="KW-1185">Reference proteome</keyword>
<evidence type="ECO:0000313" key="2">
    <source>
        <dbReference type="EMBL" id="KJP90220.1"/>
    </source>
</evidence>
<proteinExistence type="predicted"/>
<dbReference type="OrthoDB" id="385467at2759"/>
<organism evidence="2 3">
    <name type="scientific">Plasmodium fragile</name>
    <dbReference type="NCBI Taxonomy" id="5857"/>
    <lineage>
        <taxon>Eukaryota</taxon>
        <taxon>Sar</taxon>
        <taxon>Alveolata</taxon>
        <taxon>Apicomplexa</taxon>
        <taxon>Aconoidasida</taxon>
        <taxon>Haemosporida</taxon>
        <taxon>Plasmodiidae</taxon>
        <taxon>Plasmodium</taxon>
        <taxon>Plasmodium (Plasmodium)</taxon>
    </lineage>
</organism>
<dbReference type="Proteomes" id="UP000054561">
    <property type="component" value="Unassembled WGS sequence"/>
</dbReference>
<name>A0A0D9QT30_PLAFR</name>
<dbReference type="OMA" id="YRIYYIN"/>
<feature type="compositionally biased region" description="Basic and acidic residues" evidence="1">
    <location>
        <begin position="332"/>
        <end position="344"/>
    </location>
</feature>
<gene>
    <name evidence="2" type="ORF">AK88_00068</name>
</gene>
<dbReference type="AlphaFoldDB" id="A0A0D9QT30"/>
<dbReference type="RefSeq" id="XP_012333142.1">
    <property type="nucleotide sequence ID" value="XM_012477719.1"/>
</dbReference>
<feature type="compositionally biased region" description="Basic and acidic residues" evidence="1">
    <location>
        <begin position="232"/>
        <end position="242"/>
    </location>
</feature>
<sequence length="1099" mass="128769">MRQNVFDTKASKVKRKRNILRVKGAKKKFPTKSEPSERYKNILNYYKNERKTNKFIDKRKSKKKHINNTRFKKRNIFNLNNDSLLKDKHISTNDVYGDDHSDDSSLDNEQDTWSGGECRKYKGKNDTMVNDFVQDKIEKKKLWKIKKYEIKEKLREIDKHFDVIKKRVLSLPGTTGGVKQDEDLQRGVAQTLTKVSSCNGKMKKLKMWVDEEEEHQRNKFMNANKRMKKGTSRGEKGADGNRRVQMNMEVEDESEEEVEDESEEEVEDESEEEEEDESEEADGWDVQDESEVEDGLVIEPWWEAEDESEKDEQHGSVQLKEDESKSQLIGHKSNERDEQVKESKLFSSKKKTKTEESDNNKAYSMWCLSDDSDNETINKLFSKKKRLPFNDETMLSISKERMNKMLGKFVQDGNKELCSYFANESGDEKEEKLPTYISIEKKQYQLEHVIALLDGHNFSTQKKLLYRVYHLNMFNKKKSKSIPHSSFFFSLMDYCILKIYLCLKFDLSVQDLIANYKDIIVNFCHPMKTELYLYMSFLLLIVFCKTHGRGKANLFYKKKRNTLAEYVESNKCAHGKAYDVHIYSRILKSADLFSDIFEKYNPQLGEQDAEADRDGSADAGTITYVHFAVILLALIIYPIEGNDSKLQSQTGNGRSHFEKHGDDAVGEIIPSEHLITDINKNRVEDEKMVHKFAHLQGQNLLTDKEERIPLMGYLIELVEYIFYKYFHSVNANLPLGENDAGYHDICSSGTYTTASRMEECIQNVERAFCLKRFDIDEVVKGKGLNRAVTQSNSRTDVQSDLGIFSKKKQLKKAVILLNIYNIFLENSKKYSQSFFYLSFKILNTLLYGIMHEGGTSQMERGSNGERNYSDEKILMEEEDIYYKLSFNTFKNVILFLKAHLDKQFNAYILINHIVRPCLLFLCINFLSYINKYGVEMDFSKMVDDFGGLQVRDDYLVAEDSPFVKYQRKEEKYFLFLLYTYKLMEYSSTYGITPIVSHNLQHSGIQMFTPKYANSKNPKDFFIMQSGQAKFAEMRAARKKMKQQKKLDYNELRKENNYLLGLKAREEQERVRRNQEKYKKVKLMAKKDVEEYHKMKTYTH</sequence>
<feature type="region of interest" description="Disordered" evidence="1">
    <location>
        <begin position="96"/>
        <end position="116"/>
    </location>
</feature>
<evidence type="ECO:0000313" key="3">
    <source>
        <dbReference type="Proteomes" id="UP000054561"/>
    </source>
</evidence>
<reference evidence="2 3" key="1">
    <citation type="submission" date="2014-03" db="EMBL/GenBank/DDBJ databases">
        <title>The Genome Sequence of Plasmodium fragile nilgiri.</title>
        <authorList>
            <consortium name="The Broad Institute Genomics Platform"/>
            <consortium name="The Broad Institute Genome Sequencing Center for Infectious Disease"/>
            <person name="Neafsey D."/>
            <person name="Duraisingh M."/>
            <person name="Young S.K."/>
            <person name="Zeng Q."/>
            <person name="Gargeya S."/>
            <person name="Abouelleil A."/>
            <person name="Alvarado L."/>
            <person name="Chapman S.B."/>
            <person name="Gainer-Dewar J."/>
            <person name="Goldberg J."/>
            <person name="Griggs A."/>
            <person name="Gujja S."/>
            <person name="Hansen M."/>
            <person name="Howarth C."/>
            <person name="Imamovic A."/>
            <person name="Larimer J."/>
            <person name="Pearson M."/>
            <person name="Poon T.W."/>
            <person name="Priest M."/>
            <person name="Roberts A."/>
            <person name="Saif S."/>
            <person name="Shea T."/>
            <person name="Sykes S."/>
            <person name="Wortman J."/>
            <person name="Nusbaum C."/>
            <person name="Birren B."/>
        </authorList>
    </citation>
    <scope>NUCLEOTIDE SEQUENCE [LARGE SCALE GENOMIC DNA]</scope>
    <source>
        <strain evidence="3">nilgiri</strain>
    </source>
</reference>
<feature type="compositionally biased region" description="Acidic residues" evidence="1">
    <location>
        <begin position="249"/>
        <end position="310"/>
    </location>
</feature>
<evidence type="ECO:0000256" key="1">
    <source>
        <dbReference type="SAM" id="MobiDB-lite"/>
    </source>
</evidence>
<dbReference type="GeneID" id="24265382"/>
<feature type="compositionally biased region" description="Basic and acidic residues" evidence="1">
    <location>
        <begin position="311"/>
        <end position="325"/>
    </location>
</feature>
<dbReference type="PANTHER" id="PTHR36812">
    <property type="entry name" value="NEUROFILAMENT TRIPLET M PROTEIN-LIKE PROTEIN"/>
    <property type="match status" value="1"/>
</dbReference>